<dbReference type="RefSeq" id="WP_188649371.1">
    <property type="nucleotide sequence ID" value="NZ_BMNR01000001.1"/>
</dbReference>
<gene>
    <name evidence="3" type="primary">dpp4</name>
    <name evidence="3" type="ORF">GCM10007962_01650</name>
</gene>
<reference evidence="3" key="1">
    <citation type="journal article" date="2014" name="Int. J. Syst. Evol. Microbiol.">
        <title>Complete genome sequence of Corynebacterium casei LMG S-19264T (=DSM 44701T), isolated from a smear-ripened cheese.</title>
        <authorList>
            <consortium name="US DOE Joint Genome Institute (JGI-PGF)"/>
            <person name="Walter F."/>
            <person name="Albersmeier A."/>
            <person name="Kalinowski J."/>
            <person name="Ruckert C."/>
        </authorList>
    </citation>
    <scope>NUCLEOTIDE SEQUENCE</scope>
    <source>
        <strain evidence="3">JCM 12862</strain>
    </source>
</reference>
<dbReference type="InterPro" id="IPR029058">
    <property type="entry name" value="AB_hydrolase_fold"/>
</dbReference>
<dbReference type="SUPFAM" id="SSF82171">
    <property type="entry name" value="DPP6 N-terminal domain-like"/>
    <property type="match status" value="1"/>
</dbReference>
<dbReference type="PANTHER" id="PTHR11731">
    <property type="entry name" value="PROTEASE FAMILY S9B,C DIPEPTIDYL-PEPTIDASE IV-RELATED"/>
    <property type="match status" value="1"/>
</dbReference>
<evidence type="ECO:0000313" key="3">
    <source>
        <dbReference type="EMBL" id="GGK11164.1"/>
    </source>
</evidence>
<evidence type="ECO:0000313" key="4">
    <source>
        <dbReference type="Proteomes" id="UP000612329"/>
    </source>
</evidence>
<proteinExistence type="predicted"/>
<feature type="domain" description="Peptidase S9 prolyl oligopeptidase catalytic" evidence="1">
    <location>
        <begin position="542"/>
        <end position="728"/>
    </location>
</feature>
<organism evidence="3 4">
    <name type="scientific">Yeosuana aromativorans</name>
    <dbReference type="NCBI Taxonomy" id="288019"/>
    <lineage>
        <taxon>Bacteria</taxon>
        <taxon>Pseudomonadati</taxon>
        <taxon>Bacteroidota</taxon>
        <taxon>Flavobacteriia</taxon>
        <taxon>Flavobacteriales</taxon>
        <taxon>Flavobacteriaceae</taxon>
        <taxon>Yeosuana</taxon>
    </lineage>
</organism>
<name>A0A8J3BIK5_9FLAO</name>
<feature type="domain" description="Dipeptidylpeptidase IV N-terminal" evidence="2">
    <location>
        <begin position="90"/>
        <end position="447"/>
    </location>
</feature>
<dbReference type="InterPro" id="IPR001375">
    <property type="entry name" value="Peptidase_S9_cat"/>
</dbReference>
<comment type="caution">
    <text evidence="3">The sequence shown here is derived from an EMBL/GenBank/DDBJ whole genome shotgun (WGS) entry which is preliminary data.</text>
</comment>
<keyword evidence="4" id="KW-1185">Reference proteome</keyword>
<sequence>MHIFRKFNNFKIPFKSLLFIAIAILVSYQGFSQSAGLKWSNDGNSYYIVQNNSIVQYTLPQNEPKILISAAELTPKGAANPLEINYFTFSDDAQRVLLFTNTKKVWRLHTKGDYWVLNVATGSLQQLGKSLPESSLMFAKFSPDGKSVAYVSGHNIYVEDLSTSKIKALTTDGTTTLINGTFDWVYEEEFFCRDGFRWSPDSKSIAYWQIDASDTKKFYLINNTDSIYSKPIPIEYPKVGETPSSCKVGVVTVDDAKTTWMDIPGDPRQHYLVRMEYIPSSEKLLIQQLNRRQNDSKLFIAEPKTGASKVIEEETDNAWVDIYQNEHKYDIYFTNDFIWLNQGKSVLWVSEKDGWRHLFEVSLEGKKEKLITHGDYDFIDLKYVDTKNGYVYFMASPDNATQSYLYKTKLNGKGALQLVSPEELKGTHDYDVSPTGTYAVHSFSNHFTRPASELISFTTQKPVDETRSIESNLAKLQVTPKVEFFKITTEDGVDMDAWMVKPKDFDPSKKYPVVFYVYSEPASATVKDTYGAGYNFLYNGNMSEDGYIYISVDNRGTPAPKGREWRKSIYRKIGQINIHDQAMAAKEVLKWDFVDPDRVGVWGWSGGGSATLNLMFQHPEIYKTGIAIAAVANQLTYDNVYQERYMGLPQENKEDFIKGSPLTYAKNLEGNLLYIHGSGDDNVHYQNAEMLINELVKYNKQFQFMEYPNRTHSINEGEGTTEHLRTLYTNYLRAHCPPGGK</sequence>
<dbReference type="InterPro" id="IPR050278">
    <property type="entry name" value="Serine_Prot_S9B/DPPIV"/>
</dbReference>
<reference evidence="3" key="2">
    <citation type="submission" date="2020-09" db="EMBL/GenBank/DDBJ databases">
        <authorList>
            <person name="Sun Q."/>
            <person name="Ohkuma M."/>
        </authorList>
    </citation>
    <scope>NUCLEOTIDE SEQUENCE</scope>
    <source>
        <strain evidence="3">JCM 12862</strain>
    </source>
</reference>
<dbReference type="SUPFAM" id="SSF53474">
    <property type="entry name" value="alpha/beta-Hydrolases"/>
    <property type="match status" value="1"/>
</dbReference>
<dbReference type="AlphaFoldDB" id="A0A8J3BIK5"/>
<evidence type="ECO:0000259" key="1">
    <source>
        <dbReference type="Pfam" id="PF00326"/>
    </source>
</evidence>
<accession>A0A8J3BIK5</accession>
<dbReference type="Proteomes" id="UP000612329">
    <property type="component" value="Unassembled WGS sequence"/>
</dbReference>
<dbReference type="GO" id="GO:0008239">
    <property type="term" value="F:dipeptidyl-peptidase activity"/>
    <property type="evidence" value="ECO:0007669"/>
    <property type="project" value="TreeGrafter"/>
</dbReference>
<dbReference type="Pfam" id="PF00326">
    <property type="entry name" value="Peptidase_S9"/>
    <property type="match status" value="1"/>
</dbReference>
<dbReference type="Gene3D" id="2.140.10.30">
    <property type="entry name" value="Dipeptidylpeptidase IV, N-terminal domain"/>
    <property type="match status" value="1"/>
</dbReference>
<dbReference type="InterPro" id="IPR002469">
    <property type="entry name" value="Peptidase_S9B_N"/>
</dbReference>
<dbReference type="PANTHER" id="PTHR11731:SF193">
    <property type="entry name" value="DIPEPTIDYL PEPTIDASE 9"/>
    <property type="match status" value="1"/>
</dbReference>
<dbReference type="GO" id="GO:0008236">
    <property type="term" value="F:serine-type peptidase activity"/>
    <property type="evidence" value="ECO:0007669"/>
    <property type="project" value="InterPro"/>
</dbReference>
<dbReference type="Gene3D" id="3.40.50.1820">
    <property type="entry name" value="alpha/beta hydrolase"/>
    <property type="match status" value="1"/>
</dbReference>
<evidence type="ECO:0000259" key="2">
    <source>
        <dbReference type="Pfam" id="PF00930"/>
    </source>
</evidence>
<protein>
    <submittedName>
        <fullName evidence="3">Peptidase S9</fullName>
    </submittedName>
</protein>
<dbReference type="Pfam" id="PF00930">
    <property type="entry name" value="DPPIV_N"/>
    <property type="match status" value="1"/>
</dbReference>
<dbReference type="GO" id="GO:0006508">
    <property type="term" value="P:proteolysis"/>
    <property type="evidence" value="ECO:0007669"/>
    <property type="project" value="InterPro"/>
</dbReference>
<dbReference type="EMBL" id="BMNR01000001">
    <property type="protein sequence ID" value="GGK11164.1"/>
    <property type="molecule type" value="Genomic_DNA"/>
</dbReference>